<accession>A0ABS9L9J2</accession>
<gene>
    <name evidence="2" type="ORF">LVY72_14600</name>
</gene>
<dbReference type="Proteomes" id="UP001165368">
    <property type="component" value="Unassembled WGS sequence"/>
</dbReference>
<dbReference type="InterPro" id="IPR037523">
    <property type="entry name" value="VOC_core"/>
</dbReference>
<dbReference type="EMBL" id="JAKLTQ010000011">
    <property type="protein sequence ID" value="MCG2623129.1"/>
    <property type="molecule type" value="Genomic_DNA"/>
</dbReference>
<protein>
    <submittedName>
        <fullName evidence="2">VOC family protein</fullName>
    </submittedName>
</protein>
<dbReference type="RefSeq" id="WP_237822130.1">
    <property type="nucleotide sequence ID" value="NZ_JAKLTQ010000011.1"/>
</dbReference>
<reference evidence="2" key="1">
    <citation type="submission" date="2022-01" db="EMBL/GenBank/DDBJ databases">
        <authorList>
            <person name="Jo J.-H."/>
            <person name="Im W.-T."/>
        </authorList>
    </citation>
    <scope>NUCLEOTIDE SEQUENCE</scope>
    <source>
        <strain evidence="2">I2-34</strain>
    </source>
</reference>
<proteinExistence type="predicted"/>
<evidence type="ECO:0000313" key="3">
    <source>
        <dbReference type="Proteomes" id="UP001165368"/>
    </source>
</evidence>
<dbReference type="CDD" id="cd06587">
    <property type="entry name" value="VOC"/>
    <property type="match status" value="1"/>
</dbReference>
<dbReference type="PROSITE" id="PS51819">
    <property type="entry name" value="VOC"/>
    <property type="match status" value="1"/>
</dbReference>
<dbReference type="InterPro" id="IPR004360">
    <property type="entry name" value="Glyas_Fos-R_dOase_dom"/>
</dbReference>
<organism evidence="2 3">
    <name type="scientific">Arthrobacter hankyongi</name>
    <dbReference type="NCBI Taxonomy" id="2904801"/>
    <lineage>
        <taxon>Bacteria</taxon>
        <taxon>Bacillati</taxon>
        <taxon>Actinomycetota</taxon>
        <taxon>Actinomycetes</taxon>
        <taxon>Micrococcales</taxon>
        <taxon>Micrococcaceae</taxon>
        <taxon>Arthrobacter</taxon>
    </lineage>
</organism>
<comment type="caution">
    <text evidence="2">The sequence shown here is derived from an EMBL/GenBank/DDBJ whole genome shotgun (WGS) entry which is preliminary data.</text>
</comment>
<feature type="domain" description="VOC" evidence="1">
    <location>
        <begin position="6"/>
        <end position="121"/>
    </location>
</feature>
<dbReference type="Pfam" id="PF00903">
    <property type="entry name" value="Glyoxalase"/>
    <property type="match status" value="1"/>
</dbReference>
<keyword evidence="3" id="KW-1185">Reference proteome</keyword>
<dbReference type="Gene3D" id="3.10.180.10">
    <property type="entry name" value="2,3-Dihydroxybiphenyl 1,2-Dioxygenase, domain 1"/>
    <property type="match status" value="1"/>
</dbReference>
<evidence type="ECO:0000259" key="1">
    <source>
        <dbReference type="PROSITE" id="PS51819"/>
    </source>
</evidence>
<name>A0ABS9L9J2_9MICC</name>
<evidence type="ECO:0000313" key="2">
    <source>
        <dbReference type="EMBL" id="MCG2623129.1"/>
    </source>
</evidence>
<dbReference type="SUPFAM" id="SSF54593">
    <property type="entry name" value="Glyoxalase/Bleomycin resistance protein/Dihydroxybiphenyl dioxygenase"/>
    <property type="match status" value="1"/>
</dbReference>
<dbReference type="InterPro" id="IPR029068">
    <property type="entry name" value="Glyas_Bleomycin-R_OHBP_Dase"/>
</dbReference>
<sequence>MKYFAKVASSVLFVSELDRSVNFYRDLFGCEQAIRGEHAALLLAPGGFQVYLIARGRRAEHPTGGIGPHLLMWAADSMEGLEYFEQALKDTDSHTYTHSAGGVTFVEGRDPDGIRIIIAHPDPEQRPRSVLDLRLYS</sequence>